<feature type="transmembrane region" description="Helical" evidence="11">
    <location>
        <begin position="7"/>
        <end position="25"/>
    </location>
</feature>
<evidence type="ECO:0000256" key="9">
    <source>
        <dbReference type="ARBA" id="ARBA00047816"/>
    </source>
</evidence>
<reference evidence="12 13" key="1">
    <citation type="submission" date="2019-06" db="EMBL/GenBank/DDBJ databases">
        <title>Sequencing the genomes of 1000 actinobacteria strains.</title>
        <authorList>
            <person name="Klenk H.-P."/>
        </authorList>
    </citation>
    <scope>NUCLEOTIDE SEQUENCE [LARGE SCALE GENOMIC DNA]</scope>
    <source>
        <strain evidence="12 13">DSM 102200</strain>
    </source>
</reference>
<keyword evidence="13" id="KW-1185">Reference proteome</keyword>
<evidence type="ECO:0000256" key="2">
    <source>
        <dbReference type="ARBA" id="ARBA00004651"/>
    </source>
</evidence>
<comment type="function">
    <text evidence="1 10">Part of cytochrome c oxidase, its function is unknown.</text>
</comment>
<sequence>MKIEGYLFVFSALFFAIMDVIYWLWSHDPTGTTALALTVALAGLVGFYLLFTGRRVGPRPEDDKQGEIADGAGELGFFSPHSWWPLFAALAAATAAVGAVIGWWLLMIGMLAVILAAVGFVFEYYRGHFSH</sequence>
<accession>A0A543CCA6</accession>
<evidence type="ECO:0000256" key="10">
    <source>
        <dbReference type="PIRNR" id="PIRNR017385"/>
    </source>
</evidence>
<evidence type="ECO:0000313" key="12">
    <source>
        <dbReference type="EMBL" id="TQL94723.1"/>
    </source>
</evidence>
<dbReference type="GO" id="GO:0004129">
    <property type="term" value="F:cytochrome-c oxidase activity"/>
    <property type="evidence" value="ECO:0007669"/>
    <property type="project" value="UniProtKB-EC"/>
</dbReference>
<keyword evidence="8 10" id="KW-0472">Membrane</keyword>
<dbReference type="InterPro" id="IPR021050">
    <property type="entry name" value="Cyt_c_oxidase_su4_actinobac"/>
</dbReference>
<dbReference type="GO" id="GO:0005886">
    <property type="term" value="C:plasma membrane"/>
    <property type="evidence" value="ECO:0007669"/>
    <property type="project" value="UniProtKB-SubCell"/>
</dbReference>
<dbReference type="EC" id="7.1.1.9" evidence="10"/>
<keyword evidence="4 10" id="KW-1003">Cell membrane</keyword>
<comment type="subcellular location">
    <subcellularLocation>
        <location evidence="2">Cell membrane</location>
        <topology evidence="2">Multi-pass membrane protein</topology>
    </subcellularLocation>
</comment>
<dbReference type="OrthoDB" id="5244617at2"/>
<keyword evidence="5 11" id="KW-0812">Transmembrane</keyword>
<evidence type="ECO:0000313" key="13">
    <source>
        <dbReference type="Proteomes" id="UP000316096"/>
    </source>
</evidence>
<evidence type="ECO:0000256" key="5">
    <source>
        <dbReference type="ARBA" id="ARBA00022692"/>
    </source>
</evidence>
<organism evidence="12 13">
    <name type="scientific">Actinoallomurus bryophytorum</name>
    <dbReference type="NCBI Taxonomy" id="1490222"/>
    <lineage>
        <taxon>Bacteria</taxon>
        <taxon>Bacillati</taxon>
        <taxon>Actinomycetota</taxon>
        <taxon>Actinomycetes</taxon>
        <taxon>Streptosporangiales</taxon>
        <taxon>Thermomonosporaceae</taxon>
        <taxon>Actinoallomurus</taxon>
    </lineage>
</organism>
<protein>
    <recommendedName>
        <fullName evidence="10">Cytochrome c oxidase polypeptide 4</fullName>
        <ecNumber evidence="10">7.1.1.9</ecNumber>
    </recommendedName>
    <alternativeName>
        <fullName evidence="10">Cytochrome aa3 subunit 4</fullName>
    </alternativeName>
    <alternativeName>
        <fullName evidence="10">Cytochrome c oxidase polypeptide IV</fullName>
    </alternativeName>
</protein>
<keyword evidence="7 11" id="KW-1133">Transmembrane helix</keyword>
<comment type="similarity">
    <text evidence="3 10">Belongs to the cytochrome c oxidase bacterial subunit CtaF family.</text>
</comment>
<dbReference type="PIRSF" id="PIRSF017385">
    <property type="entry name" value="CtaF"/>
    <property type="match status" value="1"/>
</dbReference>
<dbReference type="Pfam" id="PF12270">
    <property type="entry name" value="Cyt_c_ox_IV"/>
    <property type="match status" value="1"/>
</dbReference>
<evidence type="ECO:0000256" key="6">
    <source>
        <dbReference type="ARBA" id="ARBA00022967"/>
    </source>
</evidence>
<evidence type="ECO:0000256" key="1">
    <source>
        <dbReference type="ARBA" id="ARBA00002536"/>
    </source>
</evidence>
<proteinExistence type="inferred from homology"/>
<feature type="transmembrane region" description="Helical" evidence="11">
    <location>
        <begin position="107"/>
        <end position="125"/>
    </location>
</feature>
<dbReference type="RefSeq" id="WP_141952260.1">
    <property type="nucleotide sequence ID" value="NZ_VFOZ01000001.1"/>
</dbReference>
<evidence type="ECO:0000256" key="3">
    <source>
        <dbReference type="ARBA" id="ARBA00006870"/>
    </source>
</evidence>
<comment type="catalytic activity">
    <reaction evidence="9 10">
        <text>4 Fe(II)-[cytochrome c] + O2 + 8 H(+)(in) = 4 Fe(III)-[cytochrome c] + 2 H2O + 4 H(+)(out)</text>
        <dbReference type="Rhea" id="RHEA:11436"/>
        <dbReference type="Rhea" id="RHEA-COMP:10350"/>
        <dbReference type="Rhea" id="RHEA-COMP:14399"/>
        <dbReference type="ChEBI" id="CHEBI:15377"/>
        <dbReference type="ChEBI" id="CHEBI:15378"/>
        <dbReference type="ChEBI" id="CHEBI:15379"/>
        <dbReference type="ChEBI" id="CHEBI:29033"/>
        <dbReference type="ChEBI" id="CHEBI:29034"/>
        <dbReference type="EC" id="7.1.1.9"/>
    </reaction>
</comment>
<evidence type="ECO:0000256" key="8">
    <source>
        <dbReference type="ARBA" id="ARBA00023136"/>
    </source>
</evidence>
<evidence type="ECO:0000256" key="7">
    <source>
        <dbReference type="ARBA" id="ARBA00022989"/>
    </source>
</evidence>
<evidence type="ECO:0000256" key="11">
    <source>
        <dbReference type="SAM" id="Phobius"/>
    </source>
</evidence>
<name>A0A543CCA6_9ACTN</name>
<keyword evidence="6 10" id="KW-1278">Translocase</keyword>
<comment type="caution">
    <text evidence="12">The sequence shown here is derived from an EMBL/GenBank/DDBJ whole genome shotgun (WGS) entry which is preliminary data.</text>
</comment>
<evidence type="ECO:0000256" key="4">
    <source>
        <dbReference type="ARBA" id="ARBA00022475"/>
    </source>
</evidence>
<dbReference type="GO" id="GO:0022900">
    <property type="term" value="P:electron transport chain"/>
    <property type="evidence" value="ECO:0007669"/>
    <property type="project" value="InterPro"/>
</dbReference>
<feature type="transmembrane region" description="Helical" evidence="11">
    <location>
        <begin position="31"/>
        <end position="51"/>
    </location>
</feature>
<gene>
    <name evidence="12" type="ORF">FB559_0205</name>
</gene>
<comment type="subunit">
    <text evidence="10">Associates with subunits I, II and III to form cytochrome c oxidase.</text>
</comment>
<dbReference type="AlphaFoldDB" id="A0A543CCA6"/>
<dbReference type="EMBL" id="VFOZ01000001">
    <property type="protein sequence ID" value="TQL94723.1"/>
    <property type="molecule type" value="Genomic_DNA"/>
</dbReference>
<dbReference type="Proteomes" id="UP000316096">
    <property type="component" value="Unassembled WGS sequence"/>
</dbReference>